<keyword evidence="6" id="KW-0687">Ribonucleoprotein</keyword>
<name>A0A498N4K4_LABRO</name>
<organism evidence="9 10">
    <name type="scientific">Labeo rohita</name>
    <name type="common">Indian major carp</name>
    <name type="synonym">Cyprinus rohita</name>
    <dbReference type="NCBI Taxonomy" id="84645"/>
    <lineage>
        <taxon>Eukaryota</taxon>
        <taxon>Metazoa</taxon>
        <taxon>Chordata</taxon>
        <taxon>Craniata</taxon>
        <taxon>Vertebrata</taxon>
        <taxon>Euteleostomi</taxon>
        <taxon>Actinopterygii</taxon>
        <taxon>Neopterygii</taxon>
        <taxon>Teleostei</taxon>
        <taxon>Ostariophysi</taxon>
        <taxon>Cypriniformes</taxon>
        <taxon>Cyprinidae</taxon>
        <taxon>Labeoninae</taxon>
        <taxon>Labeonini</taxon>
        <taxon>Labeo</taxon>
    </lineage>
</organism>
<dbReference type="Proteomes" id="UP000290572">
    <property type="component" value="Unassembled WGS sequence"/>
</dbReference>
<evidence type="ECO:0000256" key="7">
    <source>
        <dbReference type="SAM" id="MobiDB-lite"/>
    </source>
</evidence>
<feature type="region of interest" description="Disordered" evidence="7">
    <location>
        <begin position="664"/>
        <end position="693"/>
    </location>
</feature>
<keyword evidence="3" id="KW-0963">Cytoplasm</keyword>
<evidence type="ECO:0007829" key="11">
    <source>
        <dbReference type="PeptideAtlas" id="A0A498N4K4"/>
    </source>
</evidence>
<comment type="subcellular location">
    <subcellularLocation>
        <location evidence="1">Cytoplasm</location>
    </subcellularLocation>
</comment>
<comment type="caution">
    <text evidence="9">The sequence shown here is derived from an EMBL/GenBank/DDBJ whole genome shotgun (WGS) entry which is preliminary data.</text>
</comment>
<dbReference type="GO" id="GO:1990904">
    <property type="term" value="C:ribonucleoprotein complex"/>
    <property type="evidence" value="ECO:0007669"/>
    <property type="project" value="UniProtKB-KW"/>
</dbReference>
<evidence type="ECO:0000313" key="9">
    <source>
        <dbReference type="EMBL" id="RXN27721.1"/>
    </source>
</evidence>
<dbReference type="InterPro" id="IPR040322">
    <property type="entry name" value="TROVE2"/>
</dbReference>
<evidence type="ECO:0000259" key="8">
    <source>
        <dbReference type="PROSITE" id="PS50988"/>
    </source>
</evidence>
<keyword evidence="11" id="KW-1267">Proteomics identification</keyword>
<reference evidence="9 10" key="1">
    <citation type="submission" date="2018-03" db="EMBL/GenBank/DDBJ databases">
        <title>Draft genome sequence of Rohu Carp (Labeo rohita).</title>
        <authorList>
            <person name="Das P."/>
            <person name="Kushwaha B."/>
            <person name="Joshi C.G."/>
            <person name="Kumar D."/>
            <person name="Nagpure N.S."/>
            <person name="Sahoo L."/>
            <person name="Das S.P."/>
            <person name="Bit A."/>
            <person name="Patnaik S."/>
            <person name="Meher P.K."/>
            <person name="Jayasankar P."/>
            <person name="Koringa P.G."/>
            <person name="Patel N.V."/>
            <person name="Hinsu A.T."/>
            <person name="Kumar R."/>
            <person name="Pandey M."/>
            <person name="Agarwal S."/>
            <person name="Srivastava S."/>
            <person name="Singh M."/>
            <person name="Iquebal M.A."/>
            <person name="Jaiswal S."/>
            <person name="Angadi U.B."/>
            <person name="Kumar N."/>
            <person name="Raza M."/>
            <person name="Shah T.M."/>
            <person name="Rai A."/>
            <person name="Jena J.K."/>
        </authorList>
    </citation>
    <scope>NUCLEOTIDE SEQUENCE [LARGE SCALE GENOMIC DNA]</scope>
    <source>
        <strain evidence="9">DASCIFA01</strain>
        <tissue evidence="9">Testis</tissue>
    </source>
</reference>
<evidence type="ECO:0000256" key="4">
    <source>
        <dbReference type="ARBA" id="ARBA00022723"/>
    </source>
</evidence>
<evidence type="ECO:0000256" key="2">
    <source>
        <dbReference type="ARBA" id="ARBA00007814"/>
    </source>
</evidence>
<dbReference type="SUPFAM" id="SSF53300">
    <property type="entry name" value="vWA-like"/>
    <property type="match status" value="1"/>
</dbReference>
<keyword evidence="10" id="KW-1185">Reference proteome</keyword>
<protein>
    <submittedName>
        <fullName evidence="9">60 kDa SS-A Ro ribonucleo</fullName>
    </submittedName>
</protein>
<dbReference type="STRING" id="84645.A0A498N4K4"/>
<dbReference type="GO" id="GO:0046872">
    <property type="term" value="F:metal ion binding"/>
    <property type="evidence" value="ECO:0007669"/>
    <property type="project" value="UniProtKB-KW"/>
</dbReference>
<evidence type="ECO:0000256" key="3">
    <source>
        <dbReference type="ARBA" id="ARBA00022490"/>
    </source>
</evidence>
<dbReference type="Pfam" id="PF16050">
    <property type="entry name" value="CDC73_N"/>
    <property type="match status" value="1"/>
</dbReference>
<sequence>MDPASLPEQLSVVNEQVLNSSSRSVTAAVSLRRFLCYGSESATYSTKECALGIENALALMQFIEGGRGCEVVDEIRRLNLEGHAVRRNPSLFALAVCSQHADCKTRQAALRVLKELCRTPVQLFTFVQYKKELKQGSGMWGRALRRAVTDWYNSQDGMSLARTVTKCKHRAGWSHQDLLRLSHMKPTNDTVAVVCKYITKGWKGVQETYGDKENSDDVQKVFAYLEAMEKAKHSTDEQELIHLIEEQRLEKEQILTNHLKSKEVWKALLKEMPMAVLLKHLGKLTANKVLAAGSPDVAAVCERIQDESALKKAKTHPFNILVASENYKRGHGKRSKLKWEPDGDIVQALDCAFCKSISIVEPTGKRFLVAVDISSSLSSVTHGSSISTVAVAAAMCLVIAQTEPDAQIVVYSEGSILPCAVSSDMTFMQVAAQLIKTPGGSTDCALPITWASENDKTVDVFIILTNNQTLGRENPADTLKTYRQTENIPVVRRPDRKDLLSYLNGESSSSTSIDRSAPIEIGLQRPTQVKRAADEVSSEAKKPRVEDEERVRLDKERLAARLEGHKESIVQTDQIRSLSEAMSVEKIAAIKAKIMAKKRSTIKTDLDDDITQKQRSFVDAEVDVTRDIVSRERVWRTRTTILQSSGKNFSKNIFAILQSVKAREEGRAPEQRQTQSQTQVDPAIRNKQPVPAAYNRYDQERFKGKEGWEADLGNVEVTLLEKKNSY</sequence>
<keyword evidence="5" id="KW-0694">RNA-binding</keyword>
<dbReference type="GO" id="GO:0003723">
    <property type="term" value="F:RNA binding"/>
    <property type="evidence" value="ECO:0007669"/>
    <property type="project" value="UniProtKB-KW"/>
</dbReference>
<dbReference type="PROSITE" id="PS50988">
    <property type="entry name" value="TROVE"/>
    <property type="match status" value="1"/>
</dbReference>
<feature type="domain" description="TROVE" evidence="8">
    <location>
        <begin position="14"/>
        <end position="365"/>
    </location>
</feature>
<comment type="similarity">
    <text evidence="2">Belongs to the Ro 60 kDa family.</text>
</comment>
<dbReference type="Gene3D" id="3.40.50.410">
    <property type="entry name" value="von Willebrand factor, type A domain"/>
    <property type="match status" value="1"/>
</dbReference>
<feature type="compositionally biased region" description="Polar residues" evidence="7">
    <location>
        <begin position="671"/>
        <end position="680"/>
    </location>
</feature>
<proteinExistence type="evidence at protein level"/>
<dbReference type="PANTHER" id="PTHR14202:SF0">
    <property type="entry name" value="RNA-BINDING PROTEIN RO60"/>
    <property type="match status" value="1"/>
</dbReference>
<accession>A0A498N4K4</accession>
<evidence type="ECO:0000256" key="5">
    <source>
        <dbReference type="ARBA" id="ARBA00022884"/>
    </source>
</evidence>
<gene>
    <name evidence="9" type="ORF">ROHU_019730</name>
</gene>
<keyword evidence="4" id="KW-0479">Metal-binding</keyword>
<evidence type="ECO:0000256" key="6">
    <source>
        <dbReference type="ARBA" id="ARBA00023274"/>
    </source>
</evidence>
<dbReference type="InterPro" id="IPR036465">
    <property type="entry name" value="vWFA_dom_sf"/>
</dbReference>
<dbReference type="PANTHER" id="PTHR14202">
    <property type="entry name" value="60 KDA RIBONUCLEOPROTEIN SSA/RO"/>
    <property type="match status" value="1"/>
</dbReference>
<dbReference type="InterPro" id="IPR032041">
    <property type="entry name" value="Cdc73_N"/>
</dbReference>
<dbReference type="Pfam" id="PF05731">
    <property type="entry name" value="TROVE"/>
    <property type="match status" value="1"/>
</dbReference>
<evidence type="ECO:0000313" key="10">
    <source>
        <dbReference type="Proteomes" id="UP000290572"/>
    </source>
</evidence>
<dbReference type="EMBL" id="QBIY01011962">
    <property type="protein sequence ID" value="RXN27721.1"/>
    <property type="molecule type" value="Genomic_DNA"/>
</dbReference>
<evidence type="ECO:0000256" key="1">
    <source>
        <dbReference type="ARBA" id="ARBA00004496"/>
    </source>
</evidence>
<dbReference type="GO" id="GO:0005737">
    <property type="term" value="C:cytoplasm"/>
    <property type="evidence" value="ECO:0007669"/>
    <property type="project" value="UniProtKB-SubCell"/>
</dbReference>
<dbReference type="InterPro" id="IPR008858">
    <property type="entry name" value="TROVE_dom"/>
</dbReference>
<dbReference type="InterPro" id="IPR037214">
    <property type="entry name" value="TROVE_dom_sf"/>
</dbReference>
<dbReference type="SUPFAM" id="SSF140864">
    <property type="entry name" value="TROVE domain-like"/>
    <property type="match status" value="1"/>
</dbReference>
<dbReference type="AlphaFoldDB" id="A0A498N4K4"/>